<keyword evidence="1" id="KW-0805">Transcription regulation</keyword>
<accession>A0AAP2DW39</accession>
<keyword evidence="6" id="KW-1185">Reference proteome</keyword>
<dbReference type="Pfam" id="PF02311">
    <property type="entry name" value="AraC_binding"/>
    <property type="match status" value="1"/>
</dbReference>
<protein>
    <submittedName>
        <fullName evidence="5">AraC family transcriptional regulator</fullName>
    </submittedName>
</protein>
<evidence type="ECO:0000313" key="6">
    <source>
        <dbReference type="Proteomes" id="UP001319080"/>
    </source>
</evidence>
<gene>
    <name evidence="5" type="ORF">KK062_09535</name>
</gene>
<organism evidence="5 6">
    <name type="scientific">Dawidia cretensis</name>
    <dbReference type="NCBI Taxonomy" id="2782350"/>
    <lineage>
        <taxon>Bacteria</taxon>
        <taxon>Pseudomonadati</taxon>
        <taxon>Bacteroidota</taxon>
        <taxon>Cytophagia</taxon>
        <taxon>Cytophagales</taxon>
        <taxon>Chryseotaleaceae</taxon>
        <taxon>Dawidia</taxon>
    </lineage>
</organism>
<reference evidence="5 6" key="1">
    <citation type="submission" date="2021-05" db="EMBL/GenBank/DDBJ databases">
        <title>A Polyphasic approach of four new species of the genus Ohtaekwangia: Ohtaekwangia histidinii sp. nov., Ohtaekwangia cretensis sp. nov., Ohtaekwangia indiensis sp. nov., Ohtaekwangia reichenbachii sp. nov. from diverse environment.</title>
        <authorList>
            <person name="Octaviana S."/>
        </authorList>
    </citation>
    <scope>NUCLEOTIDE SEQUENCE [LARGE SCALE GENOMIC DNA]</scope>
    <source>
        <strain evidence="5 6">PWU5</strain>
    </source>
</reference>
<dbReference type="InterPro" id="IPR018060">
    <property type="entry name" value="HTH_AraC"/>
</dbReference>
<evidence type="ECO:0000256" key="2">
    <source>
        <dbReference type="ARBA" id="ARBA00023125"/>
    </source>
</evidence>
<keyword evidence="2" id="KW-0238">DNA-binding</keyword>
<dbReference type="AlphaFoldDB" id="A0AAP2DW39"/>
<sequence>MKRYRQIAPVMISDFTAEAWHHPVHNHNHYELIYIRSGKGWHTIDGGRVAYKAGDVFLLGPEEAHAFEIHTRTRFIYIKFTDQFIHQQGATATPGVQSLEYLIKRRDTHLSGFTLPATDRHTVKAIFAVVSSLQRNVAQAESIVWTQVLALAIILQGNLPELQAATRPERDMQAMFCYIHKYIYTPDKLRAEVMASHFHTTPDYIGPYFKRHAGVTLREYVRQYRGGLIRKRMESGQYSLKSIAAEFGLTDESHVRKLAAG</sequence>
<dbReference type="SUPFAM" id="SSF51215">
    <property type="entry name" value="Regulatory protein AraC"/>
    <property type="match status" value="1"/>
</dbReference>
<dbReference type="Proteomes" id="UP001319080">
    <property type="component" value="Unassembled WGS sequence"/>
</dbReference>
<evidence type="ECO:0000259" key="4">
    <source>
        <dbReference type="PROSITE" id="PS01124"/>
    </source>
</evidence>
<proteinExistence type="predicted"/>
<dbReference type="PANTHER" id="PTHR46796">
    <property type="entry name" value="HTH-TYPE TRANSCRIPTIONAL ACTIVATOR RHAS-RELATED"/>
    <property type="match status" value="1"/>
</dbReference>
<dbReference type="InterPro" id="IPR037923">
    <property type="entry name" value="HTH-like"/>
</dbReference>
<dbReference type="Gene3D" id="1.10.10.60">
    <property type="entry name" value="Homeodomain-like"/>
    <property type="match status" value="1"/>
</dbReference>
<name>A0AAP2DW39_9BACT</name>
<evidence type="ECO:0000256" key="1">
    <source>
        <dbReference type="ARBA" id="ARBA00023015"/>
    </source>
</evidence>
<dbReference type="GO" id="GO:0043565">
    <property type="term" value="F:sequence-specific DNA binding"/>
    <property type="evidence" value="ECO:0007669"/>
    <property type="project" value="InterPro"/>
</dbReference>
<dbReference type="InterPro" id="IPR014710">
    <property type="entry name" value="RmlC-like_jellyroll"/>
</dbReference>
<keyword evidence="3" id="KW-0804">Transcription</keyword>
<dbReference type="EMBL" id="JAHESE010000006">
    <property type="protein sequence ID" value="MBT1708466.1"/>
    <property type="molecule type" value="Genomic_DNA"/>
</dbReference>
<evidence type="ECO:0000256" key="3">
    <source>
        <dbReference type="ARBA" id="ARBA00023163"/>
    </source>
</evidence>
<dbReference type="Gene3D" id="2.60.120.10">
    <property type="entry name" value="Jelly Rolls"/>
    <property type="match status" value="1"/>
</dbReference>
<dbReference type="InterPro" id="IPR003313">
    <property type="entry name" value="AraC-bd"/>
</dbReference>
<dbReference type="PROSITE" id="PS01124">
    <property type="entry name" value="HTH_ARAC_FAMILY_2"/>
    <property type="match status" value="1"/>
</dbReference>
<comment type="caution">
    <text evidence="5">The sequence shown here is derived from an EMBL/GenBank/DDBJ whole genome shotgun (WGS) entry which is preliminary data.</text>
</comment>
<feature type="domain" description="HTH araC/xylS-type" evidence="4">
    <location>
        <begin position="173"/>
        <end position="261"/>
    </location>
</feature>
<dbReference type="InterPro" id="IPR050204">
    <property type="entry name" value="AraC_XylS_family_regulators"/>
</dbReference>
<dbReference type="GO" id="GO:0003700">
    <property type="term" value="F:DNA-binding transcription factor activity"/>
    <property type="evidence" value="ECO:0007669"/>
    <property type="project" value="InterPro"/>
</dbReference>
<dbReference type="RefSeq" id="WP_254084057.1">
    <property type="nucleotide sequence ID" value="NZ_JAHESE010000006.1"/>
</dbReference>
<evidence type="ECO:0000313" key="5">
    <source>
        <dbReference type="EMBL" id="MBT1708466.1"/>
    </source>
</evidence>